<feature type="region of interest" description="Disordered" evidence="3">
    <location>
        <begin position="23"/>
        <end position="201"/>
    </location>
</feature>
<feature type="chain" id="PRO_5006454421" evidence="4">
    <location>
        <begin position="19"/>
        <end position="501"/>
    </location>
</feature>
<dbReference type="EMBL" id="CH902617">
    <property type="protein sequence ID" value="EDV41956.2"/>
    <property type="molecule type" value="Genomic_DNA"/>
</dbReference>
<keyword evidence="6" id="KW-1185">Reference proteome</keyword>
<keyword evidence="1" id="KW-0147">Chitin-binding</keyword>
<dbReference type="PANTHER" id="PTHR23301">
    <property type="entry name" value="CHITIN BINDING PERITROPHIN-A"/>
    <property type="match status" value="1"/>
</dbReference>
<dbReference type="GO" id="GO:0008061">
    <property type="term" value="F:chitin binding"/>
    <property type="evidence" value="ECO:0007669"/>
    <property type="project" value="UniProtKB-KW"/>
</dbReference>
<feature type="compositionally biased region" description="Low complexity" evidence="3">
    <location>
        <begin position="53"/>
        <end position="199"/>
    </location>
</feature>
<dbReference type="eggNOG" id="ENOG502QRG7">
    <property type="taxonomic scope" value="Eukaryota"/>
</dbReference>
<reference evidence="5 6" key="1">
    <citation type="journal article" date="2007" name="Nature">
        <title>Evolution of genes and genomes on the Drosophila phylogeny.</title>
        <authorList>
            <consortium name="Drosophila 12 Genomes Consortium"/>
            <person name="Clark A.G."/>
            <person name="Eisen M.B."/>
            <person name="Smith D.R."/>
            <person name="Bergman C.M."/>
            <person name="Oliver B."/>
            <person name="Markow T.A."/>
            <person name="Kaufman T.C."/>
            <person name="Kellis M."/>
            <person name="Gelbart W."/>
            <person name="Iyer V.N."/>
            <person name="Pollard D.A."/>
            <person name="Sackton T.B."/>
            <person name="Larracuente A.M."/>
            <person name="Singh N.D."/>
            <person name="Abad J.P."/>
            <person name="Abt D.N."/>
            <person name="Adryan B."/>
            <person name="Aguade M."/>
            <person name="Akashi H."/>
            <person name="Anderson W.W."/>
            <person name="Aquadro C.F."/>
            <person name="Ardell D.H."/>
            <person name="Arguello R."/>
            <person name="Artieri C.G."/>
            <person name="Barbash D.A."/>
            <person name="Barker D."/>
            <person name="Barsanti P."/>
            <person name="Batterham P."/>
            <person name="Batzoglou S."/>
            <person name="Begun D."/>
            <person name="Bhutkar A."/>
            <person name="Blanco E."/>
            <person name="Bosak S.A."/>
            <person name="Bradley R.K."/>
            <person name="Brand A.D."/>
            <person name="Brent M.R."/>
            <person name="Brooks A.N."/>
            <person name="Brown R.H."/>
            <person name="Butlin R.K."/>
            <person name="Caggese C."/>
            <person name="Calvi B.R."/>
            <person name="Bernardo de Carvalho A."/>
            <person name="Caspi A."/>
            <person name="Castrezana S."/>
            <person name="Celniker S.E."/>
            <person name="Chang J.L."/>
            <person name="Chapple C."/>
            <person name="Chatterji S."/>
            <person name="Chinwalla A."/>
            <person name="Civetta A."/>
            <person name="Clifton S.W."/>
            <person name="Comeron J.M."/>
            <person name="Costello J.C."/>
            <person name="Coyne J.A."/>
            <person name="Daub J."/>
            <person name="David R.G."/>
            <person name="Delcher A.L."/>
            <person name="Delehaunty K."/>
            <person name="Do C.B."/>
            <person name="Ebling H."/>
            <person name="Edwards K."/>
            <person name="Eickbush T."/>
            <person name="Evans J.D."/>
            <person name="Filipski A."/>
            <person name="Findeiss S."/>
            <person name="Freyhult E."/>
            <person name="Fulton L."/>
            <person name="Fulton R."/>
            <person name="Garcia A.C."/>
            <person name="Gardiner A."/>
            <person name="Garfield D.A."/>
            <person name="Garvin B.E."/>
            <person name="Gibson G."/>
            <person name="Gilbert D."/>
            <person name="Gnerre S."/>
            <person name="Godfrey J."/>
            <person name="Good R."/>
            <person name="Gotea V."/>
            <person name="Gravely B."/>
            <person name="Greenberg A.J."/>
            <person name="Griffiths-Jones S."/>
            <person name="Gross S."/>
            <person name="Guigo R."/>
            <person name="Gustafson E.A."/>
            <person name="Haerty W."/>
            <person name="Hahn M.W."/>
            <person name="Halligan D.L."/>
            <person name="Halpern A.L."/>
            <person name="Halter G.M."/>
            <person name="Han M.V."/>
            <person name="Heger A."/>
            <person name="Hillier L."/>
            <person name="Hinrichs A.S."/>
            <person name="Holmes I."/>
            <person name="Hoskins R.A."/>
            <person name="Hubisz M.J."/>
            <person name="Hultmark D."/>
            <person name="Huntley M.A."/>
            <person name="Jaffe D.B."/>
            <person name="Jagadeeshan S."/>
            <person name="Jeck W.R."/>
            <person name="Johnson J."/>
            <person name="Jones C.D."/>
            <person name="Jordan W.C."/>
            <person name="Karpen G.H."/>
            <person name="Kataoka E."/>
            <person name="Keightley P.D."/>
            <person name="Kheradpour P."/>
            <person name="Kirkness E.F."/>
            <person name="Koerich L.B."/>
            <person name="Kristiansen K."/>
            <person name="Kudrna D."/>
            <person name="Kulathinal R.J."/>
            <person name="Kumar S."/>
            <person name="Kwok R."/>
            <person name="Lander E."/>
            <person name="Langley C.H."/>
            <person name="Lapoint R."/>
            <person name="Lazzaro B.P."/>
            <person name="Lee S.J."/>
            <person name="Levesque L."/>
            <person name="Li R."/>
            <person name="Lin C.F."/>
            <person name="Lin M.F."/>
            <person name="Lindblad-Toh K."/>
            <person name="Llopart A."/>
            <person name="Long M."/>
            <person name="Low L."/>
            <person name="Lozovsky E."/>
            <person name="Lu J."/>
            <person name="Luo M."/>
            <person name="Machado C.A."/>
            <person name="Makalowski W."/>
            <person name="Marzo M."/>
            <person name="Matsuda M."/>
            <person name="Matzkin L."/>
            <person name="McAllister B."/>
            <person name="McBride C.S."/>
            <person name="McKernan B."/>
            <person name="McKernan K."/>
            <person name="Mendez-Lago M."/>
            <person name="Minx P."/>
            <person name="Mollenhauer M.U."/>
            <person name="Montooth K."/>
            <person name="Mount S.M."/>
            <person name="Mu X."/>
            <person name="Myers E."/>
            <person name="Negre B."/>
            <person name="Newfeld S."/>
            <person name="Nielsen R."/>
            <person name="Noor M.A."/>
            <person name="O'Grady P."/>
            <person name="Pachter L."/>
            <person name="Papaceit M."/>
            <person name="Parisi M.J."/>
            <person name="Parisi M."/>
            <person name="Parts L."/>
            <person name="Pedersen J.S."/>
            <person name="Pesole G."/>
            <person name="Phillippy A.M."/>
            <person name="Ponting C.P."/>
            <person name="Pop M."/>
            <person name="Porcelli D."/>
            <person name="Powell J.R."/>
            <person name="Prohaska S."/>
            <person name="Pruitt K."/>
            <person name="Puig M."/>
            <person name="Quesneville H."/>
            <person name="Ram K.R."/>
            <person name="Rand D."/>
            <person name="Rasmussen M.D."/>
            <person name="Reed L.K."/>
            <person name="Reenan R."/>
            <person name="Reily A."/>
            <person name="Remington K.A."/>
            <person name="Rieger T.T."/>
            <person name="Ritchie M.G."/>
            <person name="Robin C."/>
            <person name="Rogers Y.H."/>
            <person name="Rohde C."/>
            <person name="Rozas J."/>
            <person name="Rubenfield M.J."/>
            <person name="Ruiz A."/>
            <person name="Russo S."/>
            <person name="Salzberg S.L."/>
            <person name="Sanchez-Gracia A."/>
            <person name="Saranga D.J."/>
            <person name="Sato H."/>
            <person name="Schaeffer S.W."/>
            <person name="Schatz M.C."/>
            <person name="Schlenke T."/>
            <person name="Schwartz R."/>
            <person name="Segarra C."/>
            <person name="Singh R.S."/>
            <person name="Sirot L."/>
            <person name="Sirota M."/>
            <person name="Sisneros N.B."/>
            <person name="Smith C.D."/>
            <person name="Smith T.F."/>
            <person name="Spieth J."/>
            <person name="Stage D.E."/>
            <person name="Stark A."/>
            <person name="Stephan W."/>
            <person name="Strausberg R.L."/>
            <person name="Strempel S."/>
            <person name="Sturgill D."/>
            <person name="Sutton G."/>
            <person name="Sutton G.G."/>
            <person name="Tao W."/>
            <person name="Teichmann S."/>
            <person name="Tobari Y.N."/>
            <person name="Tomimura Y."/>
            <person name="Tsolas J.M."/>
            <person name="Valente V.L."/>
            <person name="Venter E."/>
            <person name="Venter J.C."/>
            <person name="Vicario S."/>
            <person name="Vieira F.G."/>
            <person name="Vilella A.J."/>
            <person name="Villasante A."/>
            <person name="Walenz B."/>
            <person name="Wang J."/>
            <person name="Wasserman M."/>
            <person name="Watts T."/>
            <person name="Wilson D."/>
            <person name="Wilson R.K."/>
            <person name="Wing R.A."/>
            <person name="Wolfner M.F."/>
            <person name="Wong A."/>
            <person name="Wong G.K."/>
            <person name="Wu C.I."/>
            <person name="Wu G."/>
            <person name="Yamamoto D."/>
            <person name="Yang H.P."/>
            <person name="Yang S.P."/>
            <person name="Yorke J.A."/>
            <person name="Yoshida K."/>
            <person name="Zdobnov E."/>
            <person name="Zhang P."/>
            <person name="Zhang Y."/>
            <person name="Zimin A.V."/>
            <person name="Baldwin J."/>
            <person name="Abdouelleil A."/>
            <person name="Abdulkadir J."/>
            <person name="Abebe A."/>
            <person name="Abera B."/>
            <person name="Abreu J."/>
            <person name="Acer S.C."/>
            <person name="Aftuck L."/>
            <person name="Alexander A."/>
            <person name="An P."/>
            <person name="Anderson E."/>
            <person name="Anderson S."/>
            <person name="Arachi H."/>
            <person name="Azer M."/>
            <person name="Bachantsang P."/>
            <person name="Barry A."/>
            <person name="Bayul T."/>
            <person name="Berlin A."/>
            <person name="Bessette D."/>
            <person name="Bloom T."/>
            <person name="Blye J."/>
            <person name="Boguslavskiy L."/>
            <person name="Bonnet C."/>
            <person name="Boukhgalter B."/>
            <person name="Bourzgui I."/>
            <person name="Brown A."/>
            <person name="Cahill P."/>
            <person name="Channer S."/>
            <person name="Cheshatsang Y."/>
            <person name="Chuda L."/>
            <person name="Citroen M."/>
            <person name="Collymore A."/>
            <person name="Cooke P."/>
            <person name="Costello M."/>
            <person name="D'Aco K."/>
            <person name="Daza R."/>
            <person name="De Haan G."/>
            <person name="DeGray S."/>
            <person name="DeMaso C."/>
            <person name="Dhargay N."/>
            <person name="Dooley K."/>
            <person name="Dooley E."/>
            <person name="Doricent M."/>
            <person name="Dorje P."/>
            <person name="Dorjee K."/>
            <person name="Dupes A."/>
            <person name="Elong R."/>
            <person name="Falk J."/>
            <person name="Farina A."/>
            <person name="Faro S."/>
            <person name="Ferguson D."/>
            <person name="Fisher S."/>
            <person name="Foley C.D."/>
            <person name="Franke A."/>
            <person name="Friedrich D."/>
            <person name="Gadbois L."/>
            <person name="Gearin G."/>
            <person name="Gearin C.R."/>
            <person name="Giannoukos G."/>
            <person name="Goode T."/>
            <person name="Graham J."/>
            <person name="Grandbois E."/>
            <person name="Grewal S."/>
            <person name="Gyaltsen K."/>
            <person name="Hafez N."/>
            <person name="Hagos B."/>
            <person name="Hall J."/>
            <person name="Henson C."/>
            <person name="Hollinger A."/>
            <person name="Honan T."/>
            <person name="Huard M.D."/>
            <person name="Hughes L."/>
            <person name="Hurhula B."/>
            <person name="Husby M.E."/>
            <person name="Kamat A."/>
            <person name="Kanga B."/>
            <person name="Kashin S."/>
            <person name="Khazanovich D."/>
            <person name="Kisner P."/>
            <person name="Lance K."/>
            <person name="Lara M."/>
            <person name="Lee W."/>
            <person name="Lennon N."/>
            <person name="Letendre F."/>
            <person name="LeVine R."/>
            <person name="Lipovsky A."/>
            <person name="Liu X."/>
            <person name="Liu J."/>
            <person name="Liu S."/>
            <person name="Lokyitsang T."/>
            <person name="Lokyitsang Y."/>
            <person name="Lubonja R."/>
            <person name="Lui A."/>
            <person name="MacDonald P."/>
            <person name="Magnisalis V."/>
            <person name="Maru K."/>
            <person name="Matthews C."/>
            <person name="McCusker W."/>
            <person name="McDonough S."/>
            <person name="Mehta T."/>
            <person name="Meldrim J."/>
            <person name="Meneus L."/>
            <person name="Mihai O."/>
            <person name="Mihalev A."/>
            <person name="Mihova T."/>
            <person name="Mittelman R."/>
            <person name="Mlenga V."/>
            <person name="Montmayeur A."/>
            <person name="Mulrain L."/>
            <person name="Navidi A."/>
            <person name="Naylor J."/>
            <person name="Negash T."/>
            <person name="Nguyen T."/>
            <person name="Nguyen N."/>
            <person name="Nicol R."/>
            <person name="Norbu C."/>
            <person name="Norbu N."/>
            <person name="Novod N."/>
            <person name="O'Neill B."/>
            <person name="Osman S."/>
            <person name="Markiewicz E."/>
            <person name="Oyono O.L."/>
            <person name="Patti C."/>
            <person name="Phunkhang P."/>
            <person name="Pierre F."/>
            <person name="Priest M."/>
            <person name="Raghuraman S."/>
            <person name="Rege F."/>
            <person name="Reyes R."/>
            <person name="Rise C."/>
            <person name="Rogov P."/>
            <person name="Ross K."/>
            <person name="Ryan E."/>
            <person name="Settipalli S."/>
            <person name="Shea T."/>
            <person name="Sherpa N."/>
            <person name="Shi L."/>
            <person name="Shih D."/>
            <person name="Sparrow T."/>
            <person name="Spaulding J."/>
            <person name="Stalker J."/>
            <person name="Stange-Thomann N."/>
            <person name="Stavropoulos S."/>
            <person name="Stone C."/>
            <person name="Strader C."/>
            <person name="Tesfaye S."/>
            <person name="Thomson T."/>
            <person name="Thoulutsang Y."/>
            <person name="Thoulutsang D."/>
            <person name="Topham K."/>
            <person name="Topping I."/>
            <person name="Tsamla T."/>
            <person name="Vassiliev H."/>
            <person name="Vo A."/>
            <person name="Wangchuk T."/>
            <person name="Wangdi T."/>
            <person name="Weiand M."/>
            <person name="Wilkinson J."/>
            <person name="Wilson A."/>
            <person name="Yadav S."/>
            <person name="Young G."/>
            <person name="Yu Q."/>
            <person name="Zembek L."/>
            <person name="Zhong D."/>
            <person name="Zimmer A."/>
            <person name="Zwirko Z."/>
            <person name="Jaffe D.B."/>
            <person name="Alvarez P."/>
            <person name="Brockman W."/>
            <person name="Butler J."/>
            <person name="Chin C."/>
            <person name="Gnerre S."/>
            <person name="Grabherr M."/>
            <person name="Kleber M."/>
            <person name="Mauceli E."/>
            <person name="MacCallum I."/>
        </authorList>
    </citation>
    <scope>NUCLEOTIDE SEQUENCE [LARGE SCALE GENOMIC DNA]</scope>
    <source>
        <strain evidence="6">Tucson 14024-0371.13</strain>
    </source>
</reference>
<keyword evidence="2" id="KW-1015">Disulfide bond</keyword>
<evidence type="ECO:0000313" key="5">
    <source>
        <dbReference type="EMBL" id="EDV41956.2"/>
    </source>
</evidence>
<feature type="region of interest" description="Disordered" evidence="3">
    <location>
        <begin position="455"/>
        <end position="484"/>
    </location>
</feature>
<protein>
    <submittedName>
        <fullName evidence="5">Uncharacterized protein</fullName>
    </submittedName>
</protein>
<dbReference type="Proteomes" id="UP000007801">
    <property type="component" value="Unassembled WGS sequence"/>
</dbReference>
<name>B3LZL4_DROAN</name>
<accession>B3LZL4</accession>
<evidence type="ECO:0000256" key="3">
    <source>
        <dbReference type="SAM" id="MobiDB-lite"/>
    </source>
</evidence>
<proteinExistence type="predicted"/>
<gene>
    <name evidence="5" type="primary">Dana\GF17241</name>
    <name evidence="5" type="synonym">dana_GLEANR_18507</name>
    <name evidence="5" type="ORF">GF17241</name>
</gene>
<evidence type="ECO:0000256" key="4">
    <source>
        <dbReference type="SAM" id="SignalP"/>
    </source>
</evidence>
<dbReference type="PANTHER" id="PTHR23301:SF97">
    <property type="entry name" value="RE09177P"/>
    <property type="match status" value="1"/>
</dbReference>
<dbReference type="InterPro" id="IPR051940">
    <property type="entry name" value="Chitin_bind-dev_reg"/>
</dbReference>
<evidence type="ECO:0000313" key="6">
    <source>
        <dbReference type="Proteomes" id="UP000007801"/>
    </source>
</evidence>
<keyword evidence="4" id="KW-0732">Signal</keyword>
<sequence length="501" mass="53378">MYFPVVFFLGICLMAAFAQEIPTSQTDGSGSGSIFPDFDDIEGVIPTSDNPITTGTTTESTTEGSSTDSTTLARGSSSTLGPSTSSTTEAATTSVSPTSASTTSSATSPTSTSSSTSSSSPDSTTSDSTSTASAATDSTTTDATSPESTTPSITSTPATSEAPTTSTSTSPADTSTTPSSTTPASTTEAQTTTIATTTSQPLPEEEQILALLLSNAESIAESTVLVNFISASYSNIDATLDLQALSLNLIEPLENVLQNLTRDVYLTQAEVLDGFLNTLKNIDFIANRTSDNLSSILQIQQNTKNIVKDFEAKVSQTQESIILSSKGLEEKLQLVTRILQDYIKPKVSGLTESIDHLNVSQVNSLAELRNLPLIQNLTGESIIKLSLLNNELSIFYETQENRVNTLSNTLKEWIPTDLDLIEDLLQVLSISQKKTDLAIAVCDNASHKYSCSSKNYEKKYSPDGRSSKDYEEKYNSDEESDGAYYEEVADYDSSSWSVASN</sequence>
<feature type="compositionally biased region" description="Basic and acidic residues" evidence="3">
    <location>
        <begin position="455"/>
        <end position="476"/>
    </location>
</feature>
<dbReference type="STRING" id="7217.B3LZL4"/>
<dbReference type="SMR" id="B3LZL4"/>
<dbReference type="AlphaFoldDB" id="B3LZL4"/>
<evidence type="ECO:0000256" key="1">
    <source>
        <dbReference type="ARBA" id="ARBA00022669"/>
    </source>
</evidence>
<evidence type="ECO:0000256" key="2">
    <source>
        <dbReference type="ARBA" id="ARBA00023157"/>
    </source>
</evidence>
<organism evidence="5 6">
    <name type="scientific">Drosophila ananassae</name>
    <name type="common">Fruit fly</name>
    <dbReference type="NCBI Taxonomy" id="7217"/>
    <lineage>
        <taxon>Eukaryota</taxon>
        <taxon>Metazoa</taxon>
        <taxon>Ecdysozoa</taxon>
        <taxon>Arthropoda</taxon>
        <taxon>Hexapoda</taxon>
        <taxon>Insecta</taxon>
        <taxon>Pterygota</taxon>
        <taxon>Neoptera</taxon>
        <taxon>Endopterygota</taxon>
        <taxon>Diptera</taxon>
        <taxon>Brachycera</taxon>
        <taxon>Muscomorpha</taxon>
        <taxon>Ephydroidea</taxon>
        <taxon>Drosophilidae</taxon>
        <taxon>Drosophila</taxon>
        <taxon>Sophophora</taxon>
    </lineage>
</organism>
<dbReference type="InParanoid" id="B3LZL4"/>
<dbReference type="OrthoDB" id="7872239at2759"/>
<dbReference type="GO" id="GO:0007304">
    <property type="term" value="P:chorion-containing eggshell formation"/>
    <property type="evidence" value="ECO:0007669"/>
    <property type="project" value="EnsemblMetazoa"/>
</dbReference>
<dbReference type="HOGENOM" id="CLU_475910_0_0_1"/>
<feature type="signal peptide" evidence="4">
    <location>
        <begin position="1"/>
        <end position="18"/>
    </location>
</feature>